<evidence type="ECO:0000313" key="4">
    <source>
        <dbReference type="Proteomes" id="UP000824090"/>
    </source>
</evidence>
<reference evidence="3" key="1">
    <citation type="submission" date="2020-10" db="EMBL/GenBank/DDBJ databases">
        <authorList>
            <person name="Gilroy R."/>
        </authorList>
    </citation>
    <scope>NUCLEOTIDE SEQUENCE</scope>
    <source>
        <strain evidence="3">ChiHcec3-6078</strain>
    </source>
</reference>
<evidence type="ECO:0000256" key="1">
    <source>
        <dbReference type="ARBA" id="ARBA00023002"/>
    </source>
</evidence>
<evidence type="ECO:0000259" key="2">
    <source>
        <dbReference type="Pfam" id="PF00171"/>
    </source>
</evidence>
<dbReference type="InterPro" id="IPR015590">
    <property type="entry name" value="Aldehyde_DH_dom"/>
</dbReference>
<name>A0A9D1HZC4_9FIRM</name>
<dbReference type="Gene3D" id="3.40.309.10">
    <property type="entry name" value="Aldehyde Dehydrogenase, Chain A, domain 2"/>
    <property type="match status" value="1"/>
</dbReference>
<dbReference type="InterPro" id="IPR016163">
    <property type="entry name" value="Ald_DH_C"/>
</dbReference>
<dbReference type="CDD" id="cd07122">
    <property type="entry name" value="ALDH_F20_ACDH"/>
    <property type="match status" value="1"/>
</dbReference>
<dbReference type="EMBL" id="DVMP01000047">
    <property type="protein sequence ID" value="HIU25309.1"/>
    <property type="molecule type" value="Genomic_DNA"/>
</dbReference>
<dbReference type="SUPFAM" id="SSF53720">
    <property type="entry name" value="ALDH-like"/>
    <property type="match status" value="1"/>
</dbReference>
<dbReference type="GO" id="GO:0016620">
    <property type="term" value="F:oxidoreductase activity, acting on the aldehyde or oxo group of donors, NAD or NADP as acceptor"/>
    <property type="evidence" value="ECO:0007669"/>
    <property type="project" value="InterPro"/>
</dbReference>
<dbReference type="InterPro" id="IPR016162">
    <property type="entry name" value="Ald_DH_N"/>
</dbReference>
<evidence type="ECO:0000313" key="3">
    <source>
        <dbReference type="EMBL" id="HIU25309.1"/>
    </source>
</evidence>
<dbReference type="Gene3D" id="3.40.605.10">
    <property type="entry name" value="Aldehyde Dehydrogenase, Chain A, domain 1"/>
    <property type="match status" value="1"/>
</dbReference>
<gene>
    <name evidence="3" type="ORF">IAC50_02265</name>
</gene>
<dbReference type="InterPro" id="IPR016161">
    <property type="entry name" value="Ald_DH/histidinol_DH"/>
</dbReference>
<keyword evidence="1" id="KW-0560">Oxidoreductase</keyword>
<protein>
    <submittedName>
        <fullName evidence="3">Aldehyde dehydrogenase family protein</fullName>
    </submittedName>
</protein>
<accession>A0A9D1HZC4</accession>
<dbReference type="PANTHER" id="PTHR11699">
    <property type="entry name" value="ALDEHYDE DEHYDROGENASE-RELATED"/>
    <property type="match status" value="1"/>
</dbReference>
<sequence length="475" mass="52859">MNYAEYVTGLMERAREAQKVLEKYSQEQVDELVEAIAYYGTRPDFMRKVAEQTVEESGMGDVEDKIAKIWNKTIGHYREMKDEKSVGLIEYDKEKEVAKYAKPMGVIGALAPVTNAENTAVVKPMNAIKGRNAIILSPHPRAAKVNAFVVNYLRKVLKKFNAPEDLILAIEPEYVSIDCSGELMRQCDFVLATGGAGMVKAAYSSGTPAIGVGTGNDAVYVDGTTDLNKVAEMVKTSKCFDNATSCSTENVMLIQKECYDDFVKALQAQGGYWIKENTVEKEKLQKTMWPQWPENHTLNRHIVAQPVSKIAELAGIDIGDDINFMFVEENDGIGHDQPFTGEKLSRVTTLVKTDSFEDAMDKMEAVMNYMGKGHGCGIHTSDDEKVERMALRMPVARMMVNQPQGVGNSGSWENGMPMTMTLGCGTWGNNSVSHNVNWKDLINITHVSRPLPFNKPKEEDLFSEEFRNSNSESLL</sequence>
<proteinExistence type="predicted"/>
<organism evidence="3 4">
    <name type="scientific">Candidatus Allocopromorpha excrementigallinarum</name>
    <dbReference type="NCBI Taxonomy" id="2840742"/>
    <lineage>
        <taxon>Bacteria</taxon>
        <taxon>Bacillati</taxon>
        <taxon>Bacillota</taxon>
        <taxon>Clostridia</taxon>
        <taxon>Eubacteriales</taxon>
        <taxon>Eubacteriaceae</taxon>
        <taxon>Eubacteriaceae incertae sedis</taxon>
        <taxon>Candidatus Allocopromorpha</taxon>
    </lineage>
</organism>
<dbReference type="Proteomes" id="UP000824090">
    <property type="component" value="Unassembled WGS sequence"/>
</dbReference>
<dbReference type="AlphaFoldDB" id="A0A9D1HZC4"/>
<dbReference type="Pfam" id="PF00171">
    <property type="entry name" value="Aldedh"/>
    <property type="match status" value="1"/>
</dbReference>
<feature type="domain" description="Aldehyde dehydrogenase" evidence="2">
    <location>
        <begin position="7"/>
        <end position="269"/>
    </location>
</feature>
<reference evidence="3" key="2">
    <citation type="journal article" date="2021" name="PeerJ">
        <title>Extensive microbial diversity within the chicken gut microbiome revealed by metagenomics and culture.</title>
        <authorList>
            <person name="Gilroy R."/>
            <person name="Ravi A."/>
            <person name="Getino M."/>
            <person name="Pursley I."/>
            <person name="Horton D.L."/>
            <person name="Alikhan N.F."/>
            <person name="Baker D."/>
            <person name="Gharbi K."/>
            <person name="Hall N."/>
            <person name="Watson M."/>
            <person name="Adriaenssens E.M."/>
            <person name="Foster-Nyarko E."/>
            <person name="Jarju S."/>
            <person name="Secka A."/>
            <person name="Antonio M."/>
            <person name="Oren A."/>
            <person name="Chaudhuri R.R."/>
            <person name="La Ragione R."/>
            <person name="Hildebrand F."/>
            <person name="Pallen M.J."/>
        </authorList>
    </citation>
    <scope>NUCLEOTIDE SEQUENCE</scope>
    <source>
        <strain evidence="3">ChiHcec3-6078</strain>
    </source>
</reference>
<comment type="caution">
    <text evidence="3">The sequence shown here is derived from an EMBL/GenBank/DDBJ whole genome shotgun (WGS) entry which is preliminary data.</text>
</comment>